<dbReference type="GO" id="GO:0015562">
    <property type="term" value="F:efflux transmembrane transporter activity"/>
    <property type="evidence" value="ECO:0007669"/>
    <property type="project" value="InterPro"/>
</dbReference>
<evidence type="ECO:0000313" key="11">
    <source>
        <dbReference type="EMBL" id="RDI99432.1"/>
    </source>
</evidence>
<comment type="caution">
    <text evidence="11">The sequence shown here is derived from an EMBL/GenBank/DDBJ whole genome shotgun (WGS) entry which is preliminary data.</text>
</comment>
<comment type="similarity">
    <text evidence="2 10">Belongs to the outer membrane factor (OMF) (TC 1.B.17) family.</text>
</comment>
<dbReference type="Gene3D" id="1.20.1600.10">
    <property type="entry name" value="Outer membrane efflux proteins (OEP)"/>
    <property type="match status" value="1"/>
</dbReference>
<evidence type="ECO:0000256" key="9">
    <source>
        <dbReference type="ARBA" id="ARBA00037313"/>
    </source>
</evidence>
<dbReference type="InterPro" id="IPR003423">
    <property type="entry name" value="OMP_efflux"/>
</dbReference>
<comment type="subcellular location">
    <subcellularLocation>
        <location evidence="10">Cell outer membrane</location>
        <topology evidence="10">Lipid-anchor</topology>
    </subcellularLocation>
    <subcellularLocation>
        <location evidence="1">Membrane</location>
    </subcellularLocation>
</comment>
<dbReference type="OrthoDB" id="9770517at2"/>
<dbReference type="EMBL" id="QQSY01000001">
    <property type="protein sequence ID" value="RDI99432.1"/>
    <property type="molecule type" value="Genomic_DNA"/>
</dbReference>
<gene>
    <name evidence="11" type="ORF">DVT68_00785</name>
</gene>
<dbReference type="PROSITE" id="PS51257">
    <property type="entry name" value="PROKAR_LIPOPROTEIN"/>
    <property type="match status" value="1"/>
</dbReference>
<keyword evidence="6 10" id="KW-0472">Membrane</keyword>
<keyword evidence="4 10" id="KW-0812">Transmembrane</keyword>
<evidence type="ECO:0000256" key="5">
    <source>
        <dbReference type="ARBA" id="ARBA00022729"/>
    </source>
</evidence>
<evidence type="ECO:0000256" key="7">
    <source>
        <dbReference type="ARBA" id="ARBA00023139"/>
    </source>
</evidence>
<dbReference type="Gene3D" id="2.20.200.10">
    <property type="entry name" value="Outer membrane efflux proteins (OEP)"/>
    <property type="match status" value="1"/>
</dbReference>
<organism evidence="11 12">
    <name type="scientific">Dyella solisilvae</name>
    <dbReference type="NCBI Taxonomy" id="1920168"/>
    <lineage>
        <taxon>Bacteria</taxon>
        <taxon>Pseudomonadati</taxon>
        <taxon>Pseudomonadota</taxon>
        <taxon>Gammaproteobacteria</taxon>
        <taxon>Lysobacterales</taxon>
        <taxon>Rhodanobacteraceae</taxon>
        <taxon>Dyella</taxon>
    </lineage>
</organism>
<dbReference type="GO" id="GO:0009279">
    <property type="term" value="C:cell outer membrane"/>
    <property type="evidence" value="ECO:0007669"/>
    <property type="project" value="UniProtKB-SubCell"/>
</dbReference>
<proteinExistence type="inferred from homology"/>
<dbReference type="Pfam" id="PF02321">
    <property type="entry name" value="OEP"/>
    <property type="match status" value="2"/>
</dbReference>
<feature type="chain" id="PRO_5016487139" evidence="10">
    <location>
        <begin position="23"/>
        <end position="497"/>
    </location>
</feature>
<name>A0A370K9W2_9GAMM</name>
<dbReference type="Proteomes" id="UP000254711">
    <property type="component" value="Unassembled WGS sequence"/>
</dbReference>
<evidence type="ECO:0000256" key="2">
    <source>
        <dbReference type="ARBA" id="ARBA00007613"/>
    </source>
</evidence>
<dbReference type="InterPro" id="IPR010131">
    <property type="entry name" value="MdtP/NodT-like"/>
</dbReference>
<dbReference type="RefSeq" id="WP_114823174.1">
    <property type="nucleotide sequence ID" value="NZ_QQSY01000001.1"/>
</dbReference>
<sequence length="497" mass="52822">MRSSTLTASIALALLLSGCVTSRGLHTTGTVTDAAQLKSERSLADVQLSPTAWPAQDWWVSYGDPQLTALIEEALKNNPSLDQAQARARLAQAVAQSVNAGRMPQMEGSASITGAWLSEKNPIYPSYVLGKFAWSKEIGVGFSWDLDLWGGKRAAWEAALGRSRAAEIDAYAARIELSVNVARAYVRLSYAFAQKDVADAELERSTRSLEVTKRLVAGGLDTPQQQHLADSQVAGAEQQKVAADRAIDAARSSLSILLGQGPDRGLAIERPHMADLGPAVVPDKLSVDLIGRRADLVAARWEIEAASKEVKAAKTEFLPNLSLSAMAGLIAVGGSTNLFQLPARNYAFGPALSLPLFDGGRRRAGLSMADAEYDAMVARYNGLLISAINDVSDQVSALTSIRQQITLEKRAVDDAQKSWQDALKAYQGGLSGPLTPLTSRQQLLTAQQRLALLESEQAEISVRLIESLGGGFDGGADVATIDQAQSPQASAAASGSR</sequence>
<keyword evidence="3 10" id="KW-1134">Transmembrane beta strand</keyword>
<evidence type="ECO:0000313" key="12">
    <source>
        <dbReference type="Proteomes" id="UP000254711"/>
    </source>
</evidence>
<evidence type="ECO:0000256" key="8">
    <source>
        <dbReference type="ARBA" id="ARBA00023288"/>
    </source>
</evidence>
<reference evidence="11 12" key="1">
    <citation type="submission" date="2018-07" db="EMBL/GenBank/DDBJ databases">
        <title>Dyella solisilvae sp. nov., isolated from the pine and broad-leaved mixed forest soil.</title>
        <authorList>
            <person name="Gao Z."/>
            <person name="Qiu L."/>
        </authorList>
    </citation>
    <scope>NUCLEOTIDE SEQUENCE [LARGE SCALE GENOMIC DNA]</scope>
    <source>
        <strain evidence="11 12">DHG54</strain>
    </source>
</reference>
<dbReference type="PANTHER" id="PTHR30203:SF20">
    <property type="entry name" value="MULTIDRUG RESISTANCE OUTER MEMBRANE PROTEIN MDTP-RELATED"/>
    <property type="match status" value="1"/>
</dbReference>
<keyword evidence="7 10" id="KW-0564">Palmitate</keyword>
<dbReference type="PANTHER" id="PTHR30203">
    <property type="entry name" value="OUTER MEMBRANE CATION EFFLUX PROTEIN"/>
    <property type="match status" value="1"/>
</dbReference>
<evidence type="ECO:0000256" key="6">
    <source>
        <dbReference type="ARBA" id="ARBA00023136"/>
    </source>
</evidence>
<keyword evidence="5 10" id="KW-0732">Signal</keyword>
<dbReference type="SUPFAM" id="SSF56954">
    <property type="entry name" value="Outer membrane efflux proteins (OEP)"/>
    <property type="match status" value="1"/>
</dbReference>
<comment type="function">
    <text evidence="9">Could be involved in resistance to puromycin, acriflavine and tetraphenylarsonium chloride.</text>
</comment>
<evidence type="ECO:0000256" key="1">
    <source>
        <dbReference type="ARBA" id="ARBA00004370"/>
    </source>
</evidence>
<evidence type="ECO:0000256" key="4">
    <source>
        <dbReference type="ARBA" id="ARBA00022692"/>
    </source>
</evidence>
<protein>
    <submittedName>
        <fullName evidence="11">Multidrug RND transporter</fullName>
    </submittedName>
</protein>
<keyword evidence="8 10" id="KW-0449">Lipoprotein</keyword>
<accession>A0A370K9W2</accession>
<evidence type="ECO:0000256" key="3">
    <source>
        <dbReference type="ARBA" id="ARBA00022452"/>
    </source>
</evidence>
<evidence type="ECO:0000256" key="10">
    <source>
        <dbReference type="RuleBase" id="RU362097"/>
    </source>
</evidence>
<feature type="signal peptide" evidence="10">
    <location>
        <begin position="1"/>
        <end position="22"/>
    </location>
</feature>
<dbReference type="AlphaFoldDB" id="A0A370K9W2"/>
<keyword evidence="12" id="KW-1185">Reference proteome</keyword>
<dbReference type="NCBIfam" id="TIGR01845">
    <property type="entry name" value="outer_NodT"/>
    <property type="match status" value="1"/>
</dbReference>